<sequence>MDRSPEMPGAQAKRGQNAPAGHYTYDGPGDSDSRGRSASNAPSRARSQSRTASQTRAAQMETARAMQKPEARVQQLLRNVEFGGNAYNLFSSVSFGFSSPYKATCELASHATIFCNSVTASSMCCPPYVTVIGSSHAETLLLMPGYHCVIALGHPIEGSLPTLGSLAQSGAA</sequence>
<proteinExistence type="predicted"/>
<reference evidence="2" key="1">
    <citation type="submission" date="2023-03" db="EMBL/GenBank/DDBJ databases">
        <title>Complete genome of Cladonia borealis.</title>
        <authorList>
            <person name="Park H."/>
        </authorList>
    </citation>
    <scope>NUCLEOTIDE SEQUENCE</scope>
    <source>
        <strain evidence="2">ANT050790</strain>
    </source>
</reference>
<dbReference type="EMBL" id="JAFEKC020000001">
    <property type="protein sequence ID" value="KAK0517076.1"/>
    <property type="molecule type" value="Genomic_DNA"/>
</dbReference>
<feature type="region of interest" description="Disordered" evidence="1">
    <location>
        <begin position="1"/>
        <end position="70"/>
    </location>
</feature>
<dbReference type="AlphaFoldDB" id="A0AA39UEZ6"/>
<feature type="compositionally biased region" description="Low complexity" evidence="1">
    <location>
        <begin position="36"/>
        <end position="59"/>
    </location>
</feature>
<accession>A0AA39UEZ6</accession>
<comment type="caution">
    <text evidence="2">The sequence shown here is derived from an EMBL/GenBank/DDBJ whole genome shotgun (WGS) entry which is preliminary data.</text>
</comment>
<evidence type="ECO:0000313" key="3">
    <source>
        <dbReference type="Proteomes" id="UP001166286"/>
    </source>
</evidence>
<protein>
    <submittedName>
        <fullName evidence="2">Uncharacterized protein</fullName>
    </submittedName>
</protein>
<evidence type="ECO:0000256" key="1">
    <source>
        <dbReference type="SAM" id="MobiDB-lite"/>
    </source>
</evidence>
<dbReference type="Proteomes" id="UP001166286">
    <property type="component" value="Unassembled WGS sequence"/>
</dbReference>
<evidence type="ECO:0000313" key="2">
    <source>
        <dbReference type="EMBL" id="KAK0517076.1"/>
    </source>
</evidence>
<organism evidence="2 3">
    <name type="scientific">Cladonia borealis</name>
    <dbReference type="NCBI Taxonomy" id="184061"/>
    <lineage>
        <taxon>Eukaryota</taxon>
        <taxon>Fungi</taxon>
        <taxon>Dikarya</taxon>
        <taxon>Ascomycota</taxon>
        <taxon>Pezizomycotina</taxon>
        <taxon>Lecanoromycetes</taxon>
        <taxon>OSLEUM clade</taxon>
        <taxon>Lecanoromycetidae</taxon>
        <taxon>Lecanorales</taxon>
        <taxon>Lecanorineae</taxon>
        <taxon>Cladoniaceae</taxon>
        <taxon>Cladonia</taxon>
    </lineage>
</organism>
<gene>
    <name evidence="2" type="ORF">JMJ35_000231</name>
</gene>
<name>A0AA39UEZ6_9LECA</name>
<keyword evidence="3" id="KW-1185">Reference proteome</keyword>